<reference evidence="2 3" key="1">
    <citation type="submission" date="2016-03" db="EMBL/GenBank/DDBJ databases">
        <title>Complete genome sequence of Pedobacter cryoconitis PAMC 27485.</title>
        <authorList>
            <person name="Lee J."/>
            <person name="Kim O.-S."/>
        </authorList>
    </citation>
    <scope>NUCLEOTIDE SEQUENCE [LARGE SCALE GENOMIC DNA]</scope>
    <source>
        <strain evidence="2 3">PAMC 27485</strain>
    </source>
</reference>
<accession>A0A127VAI8</accession>
<keyword evidence="3" id="KW-1185">Reference proteome</keyword>
<dbReference type="AlphaFoldDB" id="A0A127VAI8"/>
<dbReference type="InterPro" id="IPR050228">
    <property type="entry name" value="Carboxylesterase_BioH"/>
</dbReference>
<proteinExistence type="predicted"/>
<dbReference type="EMBL" id="CP014504">
    <property type="protein sequence ID" value="AMP98181.1"/>
    <property type="molecule type" value="Genomic_DNA"/>
</dbReference>
<dbReference type="PANTHER" id="PTHR43194:SF2">
    <property type="entry name" value="PEROXISOMAL MEMBRANE PROTEIN LPX1"/>
    <property type="match status" value="1"/>
</dbReference>
<organism evidence="2 3">
    <name type="scientific">Pedobacter cryoconitis</name>
    <dbReference type="NCBI Taxonomy" id="188932"/>
    <lineage>
        <taxon>Bacteria</taxon>
        <taxon>Pseudomonadati</taxon>
        <taxon>Bacteroidota</taxon>
        <taxon>Sphingobacteriia</taxon>
        <taxon>Sphingobacteriales</taxon>
        <taxon>Sphingobacteriaceae</taxon>
        <taxon>Pedobacter</taxon>
    </lineage>
</organism>
<dbReference type="KEGG" id="pcm:AY601_1259"/>
<dbReference type="Pfam" id="PF00561">
    <property type="entry name" value="Abhydrolase_1"/>
    <property type="match status" value="1"/>
</dbReference>
<dbReference type="Gene3D" id="3.40.50.1820">
    <property type="entry name" value="alpha/beta hydrolase"/>
    <property type="match status" value="1"/>
</dbReference>
<sequence>MIALLMGFVLICSCKKDHNIKESAPSNSGSSATAQILDTIINTGTFKLHFRIAKGKGVPIVFEAGAGDDGSVWKSLIDPLHNSTGAPLITYDRVGFGKSPLDTVGLNINNEINSLGIALNKLGYSENYFLVGHSFGGAYTITFADKNQGKVKGGVMIDITAPNFMTEEFTNALVNSFGSKLDEAKISNPGQYYQWINYKASITQLHASASSLIIPLTVICAEQSPLTGDDNLAWRAGQKAFAAQRPNRKFVLAVNTTHYVFWDNPKLVIDQITTQYKADCL</sequence>
<dbReference type="InterPro" id="IPR029058">
    <property type="entry name" value="AB_hydrolase_fold"/>
</dbReference>
<gene>
    <name evidence="2" type="ORF">AY601_1259</name>
</gene>
<dbReference type="PRINTS" id="PR00111">
    <property type="entry name" value="ABHYDROLASE"/>
</dbReference>
<dbReference type="PANTHER" id="PTHR43194">
    <property type="entry name" value="HYDROLASE ALPHA/BETA FOLD FAMILY"/>
    <property type="match status" value="1"/>
</dbReference>
<dbReference type="PATRIC" id="fig|188932.3.peg.1310"/>
<dbReference type="Proteomes" id="UP000071561">
    <property type="component" value="Chromosome"/>
</dbReference>
<protein>
    <recommendedName>
        <fullName evidence="1">AB hydrolase-1 domain-containing protein</fullName>
    </recommendedName>
</protein>
<name>A0A127VAI8_9SPHI</name>
<evidence type="ECO:0000313" key="2">
    <source>
        <dbReference type="EMBL" id="AMP98181.1"/>
    </source>
</evidence>
<evidence type="ECO:0000313" key="3">
    <source>
        <dbReference type="Proteomes" id="UP000071561"/>
    </source>
</evidence>
<dbReference type="SUPFAM" id="SSF53474">
    <property type="entry name" value="alpha/beta-Hydrolases"/>
    <property type="match status" value="1"/>
</dbReference>
<evidence type="ECO:0000259" key="1">
    <source>
        <dbReference type="Pfam" id="PF00561"/>
    </source>
</evidence>
<feature type="domain" description="AB hydrolase-1" evidence="1">
    <location>
        <begin position="59"/>
        <end position="178"/>
    </location>
</feature>
<dbReference type="InterPro" id="IPR000073">
    <property type="entry name" value="AB_hydrolase_1"/>
</dbReference>